<feature type="chain" id="PRO_5045404777" evidence="1">
    <location>
        <begin position="19"/>
        <end position="252"/>
    </location>
</feature>
<dbReference type="Gene3D" id="3.20.20.370">
    <property type="entry name" value="Glycoside hydrolase/deacetylase"/>
    <property type="match status" value="1"/>
</dbReference>
<feature type="signal peptide" evidence="1">
    <location>
        <begin position="1"/>
        <end position="18"/>
    </location>
</feature>
<name>A0ABS9D5A6_9ALTE</name>
<reference evidence="2 3" key="1">
    <citation type="submission" date="2022-01" db="EMBL/GenBank/DDBJ databases">
        <title>Paraglaciecola sp. G1-23.</title>
        <authorList>
            <person name="Jin M.S."/>
            <person name="Han D.M."/>
            <person name="Kim H.M."/>
            <person name="Jeon C.O."/>
        </authorList>
    </citation>
    <scope>NUCLEOTIDE SEQUENCE [LARGE SCALE GENOMIC DNA]</scope>
    <source>
        <strain evidence="2 3">G1-23</strain>
    </source>
</reference>
<dbReference type="PANTHER" id="PTHR30105:SF2">
    <property type="entry name" value="DIVERGENT POLYSACCHARIDE DEACETYLASE SUPERFAMILY"/>
    <property type="match status" value="1"/>
</dbReference>
<protein>
    <submittedName>
        <fullName evidence="2">Divergent polysaccharide deacetylase family protein</fullName>
    </submittedName>
</protein>
<dbReference type="PANTHER" id="PTHR30105">
    <property type="entry name" value="UNCHARACTERIZED YIBQ-RELATED"/>
    <property type="match status" value="1"/>
</dbReference>
<gene>
    <name evidence="2" type="ORF">L0668_08260</name>
</gene>
<dbReference type="EMBL" id="JAKGAS010000003">
    <property type="protein sequence ID" value="MCF2948095.1"/>
    <property type="molecule type" value="Genomic_DNA"/>
</dbReference>
<evidence type="ECO:0000313" key="2">
    <source>
        <dbReference type="EMBL" id="MCF2948095.1"/>
    </source>
</evidence>
<sequence length="252" mass="28213">MRLFIFTILLLFTAFSNAAQISLIIDDMGNNKKEEAAFLLPAEVTFAILPNKNLSQIFSNRAAKQEREVILHMPMESLARVNQEEGVLLSSMQPNEIVETLKAALKTVPHAVGVNNHMGSRLTQLTMPMSVTMEYLSKRGLFFVDSRTTRYSKAEQIANKSGVLNTKRNVFLDHNLQPKKIEQEFHRLIMLAKKYGHAVGIAHPHAQTLNYLQKHLPSIEKHGVSLVKLSDLVSQSSQLVKIADSESATPIL</sequence>
<dbReference type="CDD" id="cd10936">
    <property type="entry name" value="CE4_DAC2"/>
    <property type="match status" value="1"/>
</dbReference>
<evidence type="ECO:0000256" key="1">
    <source>
        <dbReference type="SAM" id="SignalP"/>
    </source>
</evidence>
<dbReference type="SUPFAM" id="SSF88713">
    <property type="entry name" value="Glycoside hydrolase/deacetylase"/>
    <property type="match status" value="1"/>
</dbReference>
<evidence type="ECO:0000313" key="3">
    <source>
        <dbReference type="Proteomes" id="UP001521137"/>
    </source>
</evidence>
<accession>A0ABS9D5A6</accession>
<dbReference type="InterPro" id="IPR006837">
    <property type="entry name" value="Divergent_DAC"/>
</dbReference>
<dbReference type="Pfam" id="PF04748">
    <property type="entry name" value="Polysacc_deac_2"/>
    <property type="match status" value="1"/>
</dbReference>
<keyword evidence="1" id="KW-0732">Signal</keyword>
<organism evidence="2 3">
    <name type="scientific">Paraglaciecola algarum</name>
    <dbReference type="NCBI Taxonomy" id="3050085"/>
    <lineage>
        <taxon>Bacteria</taxon>
        <taxon>Pseudomonadati</taxon>
        <taxon>Pseudomonadota</taxon>
        <taxon>Gammaproteobacteria</taxon>
        <taxon>Alteromonadales</taxon>
        <taxon>Alteromonadaceae</taxon>
        <taxon>Paraglaciecola</taxon>
    </lineage>
</organism>
<dbReference type="InterPro" id="IPR011330">
    <property type="entry name" value="Glyco_hydro/deAcase_b/a-brl"/>
</dbReference>
<proteinExistence type="predicted"/>
<dbReference type="RefSeq" id="WP_235311679.1">
    <property type="nucleotide sequence ID" value="NZ_JAKGAS010000003.1"/>
</dbReference>
<keyword evidence="3" id="KW-1185">Reference proteome</keyword>
<comment type="caution">
    <text evidence="2">The sequence shown here is derived from an EMBL/GenBank/DDBJ whole genome shotgun (WGS) entry which is preliminary data.</text>
</comment>
<dbReference type="Proteomes" id="UP001521137">
    <property type="component" value="Unassembled WGS sequence"/>
</dbReference>